<dbReference type="Proteomes" id="UP000008370">
    <property type="component" value="Unassembled WGS sequence"/>
</dbReference>
<sequence length="106" mass="11871">MSPEAFATMLWKMKTKWPPRGQLIVEMNTHRESRAAWLPKQMGPDDGPIDVTPYIAPGDNIIRFVQLSGQADRLFVLYVGRPDGERANSPATNGWDSWLSSLGLQS</sequence>
<dbReference type="OrthoDB" id="432299at2759"/>
<accession>K5V730</accession>
<dbReference type="KEGG" id="pco:PHACADRAFT_252993"/>
<evidence type="ECO:0000313" key="1">
    <source>
        <dbReference type="EMBL" id="EKM58556.1"/>
    </source>
</evidence>
<dbReference type="AlphaFoldDB" id="K5V730"/>
<keyword evidence="2" id="KW-1185">Reference proteome</keyword>
<evidence type="ECO:0000313" key="2">
    <source>
        <dbReference type="Proteomes" id="UP000008370"/>
    </source>
</evidence>
<proteinExistence type="predicted"/>
<reference evidence="1 2" key="1">
    <citation type="journal article" date="2012" name="BMC Genomics">
        <title>Comparative genomics of the white-rot fungi, Phanerochaete carnosa and P. chrysosporium, to elucidate the genetic basis of the distinct wood types they colonize.</title>
        <authorList>
            <person name="Suzuki H."/>
            <person name="MacDonald J."/>
            <person name="Syed K."/>
            <person name="Salamov A."/>
            <person name="Hori C."/>
            <person name="Aerts A."/>
            <person name="Henrissat B."/>
            <person name="Wiebenga A."/>
            <person name="vanKuyk P.A."/>
            <person name="Barry K."/>
            <person name="Lindquist E."/>
            <person name="LaButti K."/>
            <person name="Lapidus A."/>
            <person name="Lucas S."/>
            <person name="Coutinho P."/>
            <person name="Gong Y."/>
            <person name="Samejima M."/>
            <person name="Mahadevan R."/>
            <person name="Abou-Zaid M."/>
            <person name="de Vries R.P."/>
            <person name="Igarashi K."/>
            <person name="Yadav J.S."/>
            <person name="Grigoriev I.V."/>
            <person name="Master E.R."/>
        </authorList>
    </citation>
    <scope>NUCLEOTIDE SEQUENCE [LARGE SCALE GENOMIC DNA]</scope>
    <source>
        <strain evidence="1 2">HHB-10118-sp</strain>
    </source>
</reference>
<name>K5V730_PHACS</name>
<dbReference type="EMBL" id="JH930470">
    <property type="protein sequence ID" value="EKM58556.1"/>
    <property type="molecule type" value="Genomic_DNA"/>
</dbReference>
<dbReference type="RefSeq" id="XP_007393865.1">
    <property type="nucleotide sequence ID" value="XM_007393803.1"/>
</dbReference>
<organism evidence="1 2">
    <name type="scientific">Phanerochaete carnosa (strain HHB-10118-sp)</name>
    <name type="common">White-rot fungus</name>
    <name type="synonym">Peniophora carnosa</name>
    <dbReference type="NCBI Taxonomy" id="650164"/>
    <lineage>
        <taxon>Eukaryota</taxon>
        <taxon>Fungi</taxon>
        <taxon>Dikarya</taxon>
        <taxon>Basidiomycota</taxon>
        <taxon>Agaricomycotina</taxon>
        <taxon>Agaricomycetes</taxon>
        <taxon>Polyporales</taxon>
        <taxon>Phanerochaetaceae</taxon>
        <taxon>Phanerochaete</taxon>
    </lineage>
</organism>
<dbReference type="GeneID" id="18915636"/>
<protein>
    <submittedName>
        <fullName evidence="1">Uncharacterized protein</fullName>
    </submittedName>
</protein>
<dbReference type="HOGENOM" id="CLU_163519_0_0_1"/>
<dbReference type="InParanoid" id="K5V730"/>
<gene>
    <name evidence="1" type="ORF">PHACADRAFT_252993</name>
</gene>